<gene>
    <name evidence="2" type="ORF">WS72_21650</name>
</gene>
<evidence type="ECO:0000313" key="3">
    <source>
        <dbReference type="Proteomes" id="UP000070255"/>
    </source>
</evidence>
<dbReference type="EMBL" id="LNJQ01000004">
    <property type="protein sequence ID" value="KWZ37570.1"/>
    <property type="molecule type" value="Genomic_DNA"/>
</dbReference>
<organism evidence="2 3">
    <name type="scientific">Burkholderia savannae</name>
    <dbReference type="NCBI Taxonomy" id="1637837"/>
    <lineage>
        <taxon>Bacteria</taxon>
        <taxon>Pseudomonadati</taxon>
        <taxon>Pseudomonadota</taxon>
        <taxon>Betaproteobacteria</taxon>
        <taxon>Burkholderiales</taxon>
        <taxon>Burkholderiaceae</taxon>
        <taxon>Burkholderia</taxon>
        <taxon>pseudomallei group</taxon>
    </lineage>
</organism>
<reference evidence="2 3" key="1">
    <citation type="submission" date="2015-11" db="EMBL/GenBank/DDBJ databases">
        <authorList>
            <person name="Sahl J."/>
            <person name="Wagner D."/>
            <person name="Keim P."/>
        </authorList>
    </citation>
    <scope>NUCLEOTIDE SEQUENCE [LARGE SCALE GENOMIC DNA]</scope>
    <source>
        <strain evidence="2 3">BDU18</strain>
    </source>
</reference>
<accession>A0ABR5T2Y0</accession>
<evidence type="ECO:0000256" key="1">
    <source>
        <dbReference type="SAM" id="MobiDB-lite"/>
    </source>
</evidence>
<sequence length="79" mass="8604">MVPRLRLTARAALSDAYAGLRRTRPFPSTDKSKSKQSETAAAMGCAARYFRPRPDGCRRAIDAASAAHRRRIGGGDSRL</sequence>
<comment type="caution">
    <text evidence="2">The sequence shown here is derived from an EMBL/GenBank/DDBJ whole genome shotgun (WGS) entry which is preliminary data.</text>
</comment>
<name>A0ABR5T2Y0_9BURK</name>
<proteinExistence type="predicted"/>
<protein>
    <submittedName>
        <fullName evidence="2">Uncharacterized protein</fullName>
    </submittedName>
</protein>
<dbReference type="Proteomes" id="UP000070255">
    <property type="component" value="Unassembled WGS sequence"/>
</dbReference>
<evidence type="ECO:0000313" key="2">
    <source>
        <dbReference type="EMBL" id="KWZ37570.1"/>
    </source>
</evidence>
<feature type="region of interest" description="Disordered" evidence="1">
    <location>
        <begin position="20"/>
        <end position="39"/>
    </location>
</feature>
<keyword evidence="3" id="KW-1185">Reference proteome</keyword>